<dbReference type="GO" id="GO:0020037">
    <property type="term" value="F:heme binding"/>
    <property type="evidence" value="ECO:0007669"/>
    <property type="project" value="UniProtKB-UniRule"/>
</dbReference>
<keyword evidence="7" id="KW-0249">Electron transport</keyword>
<dbReference type="InterPro" id="IPR013130">
    <property type="entry name" value="Fe3_Rdtase_TM_dom"/>
</dbReference>
<keyword evidence="7" id="KW-0479">Metal-binding</keyword>
<feature type="domain" description="Ferric oxidoreductase" evidence="8">
    <location>
        <begin position="42"/>
        <end position="154"/>
    </location>
</feature>
<dbReference type="GO" id="GO:0016679">
    <property type="term" value="F:oxidoreductase activity, acting on diphenols and related substances as donors"/>
    <property type="evidence" value="ECO:0007669"/>
    <property type="project" value="TreeGrafter"/>
</dbReference>
<proteinExistence type="inferred from homology"/>
<dbReference type="HAMAP" id="MF_01207">
    <property type="entry name" value="MsrQ"/>
    <property type="match status" value="1"/>
</dbReference>
<accession>Q1V2F9</accession>
<organism evidence="9 10">
    <name type="scientific">Pelagibacter ubique (strain HTCC1002)</name>
    <dbReference type="NCBI Taxonomy" id="314261"/>
    <lineage>
        <taxon>Bacteria</taxon>
        <taxon>Pseudomonadati</taxon>
        <taxon>Pseudomonadota</taxon>
        <taxon>Alphaproteobacteria</taxon>
        <taxon>Candidatus Pelagibacterales</taxon>
        <taxon>Candidatus Pelagibacteraceae</taxon>
        <taxon>Candidatus Pelagibacter</taxon>
    </lineage>
</organism>
<feature type="transmembrane region" description="Helical" evidence="7">
    <location>
        <begin position="7"/>
        <end position="24"/>
    </location>
</feature>
<feature type="transmembrane region" description="Helical" evidence="7">
    <location>
        <begin position="44"/>
        <end position="61"/>
    </location>
</feature>
<dbReference type="AlphaFoldDB" id="Q1V2F9"/>
<evidence type="ECO:0000256" key="4">
    <source>
        <dbReference type="ARBA" id="ARBA00022989"/>
    </source>
</evidence>
<keyword evidence="7" id="KW-1003">Cell membrane</keyword>
<protein>
    <recommendedName>
        <fullName evidence="7">Protein-methionine-sulfoxide reductase heme-binding subunit MsrQ</fullName>
    </recommendedName>
    <alternativeName>
        <fullName evidence="7">Flavocytochrome MsrQ</fullName>
    </alternativeName>
</protein>
<comment type="cofactor">
    <cofactor evidence="7">
        <name>heme b</name>
        <dbReference type="ChEBI" id="CHEBI:60344"/>
    </cofactor>
    <text evidence="7">Binds 1 heme b (iron(II)-protoporphyrin IX) group per subunit.</text>
</comment>
<feature type="transmembrane region" description="Helical" evidence="7">
    <location>
        <begin position="73"/>
        <end position="90"/>
    </location>
</feature>
<evidence type="ECO:0000313" key="9">
    <source>
        <dbReference type="EMBL" id="EAS84569.1"/>
    </source>
</evidence>
<dbReference type="InterPro" id="IPR022837">
    <property type="entry name" value="MsrQ-like"/>
</dbReference>
<dbReference type="HOGENOM" id="CLU_080662_0_1_5"/>
<evidence type="ECO:0000259" key="8">
    <source>
        <dbReference type="Pfam" id="PF01794"/>
    </source>
</evidence>
<dbReference type="EMBL" id="AAPV01000001">
    <property type="protein sequence ID" value="EAS84569.1"/>
    <property type="molecule type" value="Genomic_DNA"/>
</dbReference>
<feature type="transmembrane region" description="Helical" evidence="7">
    <location>
        <begin position="110"/>
        <end position="126"/>
    </location>
</feature>
<keyword evidence="5 7" id="KW-0408">Iron</keyword>
<reference evidence="9 10" key="1">
    <citation type="submission" date="2006-04" db="EMBL/GenBank/DDBJ databases">
        <authorList>
            <person name="Giovannoni S.J."/>
            <person name="Cho J.-C."/>
            <person name="Ferriera S."/>
            <person name="Johnson J."/>
            <person name="Kravitz S."/>
            <person name="Halpern A."/>
            <person name="Remington K."/>
            <person name="Beeson K."/>
            <person name="Tran B."/>
            <person name="Rogers Y.-H."/>
            <person name="Friedman R."/>
            <person name="Venter J.C."/>
        </authorList>
    </citation>
    <scope>NUCLEOTIDE SEQUENCE [LARGE SCALE GENOMIC DNA]</scope>
    <source>
        <strain evidence="9 10">HTCC1002</strain>
    </source>
</reference>
<feature type="transmembrane region" description="Helical" evidence="7">
    <location>
        <begin position="169"/>
        <end position="186"/>
    </location>
</feature>
<dbReference type="GO" id="GO:0046872">
    <property type="term" value="F:metal ion binding"/>
    <property type="evidence" value="ECO:0007669"/>
    <property type="project" value="UniProtKB-KW"/>
</dbReference>
<keyword evidence="7" id="KW-0285">Flavoprotein</keyword>
<dbReference type="GO" id="GO:0005886">
    <property type="term" value="C:plasma membrane"/>
    <property type="evidence" value="ECO:0007669"/>
    <property type="project" value="UniProtKB-SubCell"/>
</dbReference>
<dbReference type="Pfam" id="PF01794">
    <property type="entry name" value="Ferric_reduct"/>
    <property type="match status" value="1"/>
</dbReference>
<dbReference type="PANTHER" id="PTHR36964">
    <property type="entry name" value="PROTEIN-METHIONINE-SULFOXIDE REDUCTASE HEME-BINDING SUBUNIT MSRQ"/>
    <property type="match status" value="1"/>
</dbReference>
<dbReference type="GO" id="GO:0030091">
    <property type="term" value="P:protein repair"/>
    <property type="evidence" value="ECO:0007669"/>
    <property type="project" value="UniProtKB-UniRule"/>
</dbReference>
<dbReference type="GO" id="GO:0010181">
    <property type="term" value="F:FMN binding"/>
    <property type="evidence" value="ECO:0007669"/>
    <property type="project" value="UniProtKB-UniRule"/>
</dbReference>
<sequence length="189" mass="22547">MQKYIKIPIFFFCLLPILIIFYQIAFNQLGPEPVKKITHVTGEWTLRFIIITLAMTPLQKFTKLNFWISYRRMFGLFVFFYASAHMMTYVGIDYRFDWSSIGDDIIKKKFIFAGFLAWLLLVPLALTSSKRMIRLLRDKWKKLHKLVYIISLLGIIHYLWLVKVVTVEPLIYLIIIVILLTLRIKMKFN</sequence>
<keyword evidence="3 7" id="KW-0812">Transmembrane</keyword>
<evidence type="ECO:0000313" key="10">
    <source>
        <dbReference type="Proteomes" id="UP000005306"/>
    </source>
</evidence>
<gene>
    <name evidence="7" type="primary">msrQ</name>
    <name evidence="9" type="ORF">PU1002_02591</name>
</gene>
<comment type="subunit">
    <text evidence="7">Heterodimer of a catalytic subunit (MsrP) and a heme-binding subunit (MsrQ).</text>
</comment>
<dbReference type="Proteomes" id="UP000005306">
    <property type="component" value="Unassembled WGS sequence"/>
</dbReference>
<dbReference type="PANTHER" id="PTHR36964:SF1">
    <property type="entry name" value="PROTEIN-METHIONINE-SULFOXIDE REDUCTASE HEME-BINDING SUBUNIT MSRQ"/>
    <property type="match status" value="1"/>
</dbReference>
<comment type="cofactor">
    <cofactor evidence="7">
        <name>FMN</name>
        <dbReference type="ChEBI" id="CHEBI:58210"/>
    </cofactor>
    <text evidence="7">Binds 1 FMN per subunit.</text>
</comment>
<name>Q1V2F9_PELU1</name>
<keyword evidence="2 7" id="KW-0813">Transport</keyword>
<dbReference type="RefSeq" id="WP_006997156.1">
    <property type="nucleotide sequence ID" value="NZ_CH724130.1"/>
</dbReference>
<evidence type="ECO:0000256" key="7">
    <source>
        <dbReference type="HAMAP-Rule" id="MF_01207"/>
    </source>
</evidence>
<comment type="subcellular location">
    <subcellularLocation>
        <location evidence="7">Cell membrane</location>
        <topology evidence="7">Multi-pass membrane protein</topology>
    </subcellularLocation>
    <subcellularLocation>
        <location evidence="1">Membrane</location>
        <topology evidence="1">Multi-pass membrane protein</topology>
    </subcellularLocation>
</comment>
<keyword evidence="6 7" id="KW-0472">Membrane</keyword>
<evidence type="ECO:0000256" key="1">
    <source>
        <dbReference type="ARBA" id="ARBA00004141"/>
    </source>
</evidence>
<keyword evidence="4 7" id="KW-1133">Transmembrane helix</keyword>
<evidence type="ECO:0000256" key="5">
    <source>
        <dbReference type="ARBA" id="ARBA00023004"/>
    </source>
</evidence>
<feature type="transmembrane region" description="Helical" evidence="7">
    <location>
        <begin position="146"/>
        <end position="163"/>
    </location>
</feature>
<comment type="function">
    <text evidence="7">Part of the MsrPQ system that repairs oxidized periplasmic proteins containing methionine sulfoxide residues (Met-O), using respiratory chain electrons. Thus protects these proteins from oxidative-stress damage caused by reactive species of oxygen and chlorine generated by the host defense mechanisms. MsrPQ is essential for the maintenance of envelope integrity under bleach stress, rescuing a wide series of structurally unrelated periplasmic proteins from methionine oxidation. MsrQ provides electrons for reduction to the reductase catalytic subunit MsrP, using the quinone pool of the respiratory chain.</text>
</comment>
<evidence type="ECO:0000256" key="2">
    <source>
        <dbReference type="ARBA" id="ARBA00022448"/>
    </source>
</evidence>
<evidence type="ECO:0000256" key="6">
    <source>
        <dbReference type="ARBA" id="ARBA00023136"/>
    </source>
</evidence>
<keyword evidence="7" id="KW-0349">Heme</keyword>
<comment type="similarity">
    <text evidence="7">Belongs to the MsrQ family.</text>
</comment>
<evidence type="ECO:0000256" key="3">
    <source>
        <dbReference type="ARBA" id="ARBA00022692"/>
    </source>
</evidence>
<keyword evidence="7" id="KW-0288">FMN</keyword>
<comment type="caution">
    <text evidence="9">The sequence shown here is derived from an EMBL/GenBank/DDBJ whole genome shotgun (WGS) entry which is preliminary data.</text>
</comment>
<dbReference type="GO" id="GO:0009055">
    <property type="term" value="F:electron transfer activity"/>
    <property type="evidence" value="ECO:0007669"/>
    <property type="project" value="UniProtKB-UniRule"/>
</dbReference>